<dbReference type="PRINTS" id="PR00300">
    <property type="entry name" value="CLPPROTEASEA"/>
</dbReference>
<dbReference type="InterPro" id="IPR001270">
    <property type="entry name" value="ClpA/B"/>
</dbReference>
<dbReference type="InterPro" id="IPR004622">
    <property type="entry name" value="DNA_pol_HolB"/>
</dbReference>
<dbReference type="EC" id="2.7.7.7" evidence="1"/>
<dbReference type="InterPro" id="IPR027417">
    <property type="entry name" value="P-loop_NTPase"/>
</dbReference>
<dbReference type="KEGG" id="tav:G4V39_02610"/>
<dbReference type="GO" id="GO:0006261">
    <property type="term" value="P:DNA-templated DNA replication"/>
    <property type="evidence" value="ECO:0007669"/>
    <property type="project" value="TreeGrafter"/>
</dbReference>
<reference evidence="1 2" key="1">
    <citation type="submission" date="2020-02" db="EMBL/GenBank/DDBJ databases">
        <title>Genome analysis of Thermosulfuriphilus ammonigenes ST65T, an anaerobic thermophilic chemolithoautotrophic bacterium isolated from a deep-sea hydrothermal vent.</title>
        <authorList>
            <person name="Slobodkina G."/>
            <person name="Allioux M."/>
            <person name="Merkel A."/>
            <person name="Alain K."/>
            <person name="Jebbar M."/>
            <person name="Slobodkin A."/>
        </authorList>
    </citation>
    <scope>NUCLEOTIDE SEQUENCE [LARGE SCALE GENOMIC DNA]</scope>
    <source>
        <strain evidence="1 2">ST65</strain>
    </source>
</reference>
<organism evidence="1 2">
    <name type="scientific">Thermosulfuriphilus ammonigenes</name>
    <dbReference type="NCBI Taxonomy" id="1936021"/>
    <lineage>
        <taxon>Bacteria</taxon>
        <taxon>Pseudomonadati</taxon>
        <taxon>Thermodesulfobacteriota</taxon>
        <taxon>Thermodesulfobacteria</taxon>
        <taxon>Thermodesulfobacteriales</taxon>
        <taxon>Thermodesulfobacteriaceae</taxon>
        <taxon>Thermosulfuriphilus</taxon>
    </lineage>
</organism>
<dbReference type="GO" id="GO:0005524">
    <property type="term" value="F:ATP binding"/>
    <property type="evidence" value="ECO:0007669"/>
    <property type="project" value="InterPro"/>
</dbReference>
<dbReference type="RefSeq" id="WP_166031460.1">
    <property type="nucleotide sequence ID" value="NZ_CP048877.1"/>
</dbReference>
<dbReference type="Proteomes" id="UP000502179">
    <property type="component" value="Chromosome"/>
</dbReference>
<dbReference type="Pfam" id="PF13177">
    <property type="entry name" value="DNA_pol3_delta2"/>
    <property type="match status" value="1"/>
</dbReference>
<dbReference type="GO" id="GO:0003887">
    <property type="term" value="F:DNA-directed DNA polymerase activity"/>
    <property type="evidence" value="ECO:0007669"/>
    <property type="project" value="UniProtKB-EC"/>
</dbReference>
<dbReference type="InterPro" id="IPR050238">
    <property type="entry name" value="DNA_Rep/Repair_Clamp_Loader"/>
</dbReference>
<dbReference type="EMBL" id="CP048877">
    <property type="protein sequence ID" value="QIJ71238.1"/>
    <property type="molecule type" value="Genomic_DNA"/>
</dbReference>
<keyword evidence="2" id="KW-1185">Reference proteome</keyword>
<dbReference type="NCBIfam" id="TIGR00678">
    <property type="entry name" value="holB"/>
    <property type="match status" value="1"/>
</dbReference>
<keyword evidence="1" id="KW-0808">Transferase</keyword>
<dbReference type="Gene3D" id="3.40.50.300">
    <property type="entry name" value="P-loop containing nucleotide triphosphate hydrolases"/>
    <property type="match status" value="1"/>
</dbReference>
<dbReference type="PANTHER" id="PTHR11669:SF8">
    <property type="entry name" value="DNA POLYMERASE III SUBUNIT DELTA"/>
    <property type="match status" value="1"/>
</dbReference>
<name>A0A6G7PUW8_9BACT</name>
<proteinExistence type="predicted"/>
<dbReference type="AlphaFoldDB" id="A0A6G7PUW8"/>
<sequence>MEGFSGIVGHQRSLKTLKRALVSGHLSQAYLFYGPRGVGKATCALAWGQILLCREGSGCGRCPSCLKTGRGSHPDFLLVSPQGSQISIASIRELKKWLSFSPLEGLRRVVILDEAEKLGREAANALLKILEEPPEGTHFVLVAPREEDLLPTIVSRCQRLYFGPLSPQETEKVLLRRGLSPEEARFAAGLALGSPGEALRFIDEGGLTSIKETFSSFMKLGQGSPMAVFRLVQRIGTDRDKIITFLKAWALLLREHQLKGPTPFVREALSQINKAILALERAANPRLTLEALLLRLSRL</sequence>
<dbReference type="SUPFAM" id="SSF52540">
    <property type="entry name" value="P-loop containing nucleoside triphosphate hydrolases"/>
    <property type="match status" value="1"/>
</dbReference>
<evidence type="ECO:0000313" key="2">
    <source>
        <dbReference type="Proteomes" id="UP000502179"/>
    </source>
</evidence>
<protein>
    <submittedName>
        <fullName evidence="1">DNA polymerase III subunit delta</fullName>
        <ecNumber evidence="1">2.7.7.7</ecNumber>
    </submittedName>
</protein>
<dbReference type="PANTHER" id="PTHR11669">
    <property type="entry name" value="REPLICATION FACTOR C / DNA POLYMERASE III GAMMA-TAU SUBUNIT"/>
    <property type="match status" value="1"/>
</dbReference>
<gene>
    <name evidence="1" type="primary">holB</name>
    <name evidence="1" type="ORF">G4V39_02610</name>
</gene>
<keyword evidence="1" id="KW-0548">Nucleotidyltransferase</keyword>
<evidence type="ECO:0000313" key="1">
    <source>
        <dbReference type="EMBL" id="QIJ71238.1"/>
    </source>
</evidence>
<accession>A0A6G7PUW8</accession>
<dbReference type="GO" id="GO:0008408">
    <property type="term" value="F:3'-5' exonuclease activity"/>
    <property type="evidence" value="ECO:0007669"/>
    <property type="project" value="InterPro"/>
</dbReference>